<dbReference type="GeneID" id="93578571"/>
<gene>
    <name evidence="2" type="ORF">ASPBRDRAFT_48407</name>
</gene>
<feature type="compositionally biased region" description="Basic and acidic residues" evidence="1">
    <location>
        <begin position="71"/>
        <end position="88"/>
    </location>
</feature>
<feature type="region of interest" description="Disordered" evidence="1">
    <location>
        <begin position="54"/>
        <end position="98"/>
    </location>
</feature>
<dbReference type="AlphaFoldDB" id="A0A1L9U5C1"/>
<accession>A0A1L9U5C1</accession>
<dbReference type="RefSeq" id="XP_067474134.1">
    <property type="nucleotide sequence ID" value="XM_067626083.1"/>
</dbReference>
<dbReference type="VEuPathDB" id="FungiDB:ASPBRDRAFT_48407"/>
<evidence type="ECO:0000313" key="3">
    <source>
        <dbReference type="Proteomes" id="UP000184499"/>
    </source>
</evidence>
<sequence>MEQDRASQGLKRRSAIAPILLWEIARCDHGGKDWRLGGMETFGDGEVVSRILSRKKSHNFQGQQKQGRKKWSGDRSQSRGHQADETIPRWELSPAAGI</sequence>
<proteinExistence type="predicted"/>
<evidence type="ECO:0000313" key="2">
    <source>
        <dbReference type="EMBL" id="OJJ66885.1"/>
    </source>
</evidence>
<keyword evidence="3" id="KW-1185">Reference proteome</keyword>
<dbReference type="EMBL" id="KV878696">
    <property type="protein sequence ID" value="OJJ66885.1"/>
    <property type="molecule type" value="Genomic_DNA"/>
</dbReference>
<reference evidence="3" key="1">
    <citation type="journal article" date="2017" name="Genome Biol.">
        <title>Comparative genomics reveals high biological diversity and specific adaptations in the industrially and medically important fungal genus Aspergillus.</title>
        <authorList>
            <person name="de Vries R.P."/>
            <person name="Riley R."/>
            <person name="Wiebenga A."/>
            <person name="Aguilar-Osorio G."/>
            <person name="Amillis S."/>
            <person name="Uchima C.A."/>
            <person name="Anderluh G."/>
            <person name="Asadollahi M."/>
            <person name="Askin M."/>
            <person name="Barry K."/>
            <person name="Battaglia E."/>
            <person name="Bayram O."/>
            <person name="Benocci T."/>
            <person name="Braus-Stromeyer S.A."/>
            <person name="Caldana C."/>
            <person name="Canovas D."/>
            <person name="Cerqueira G.C."/>
            <person name="Chen F."/>
            <person name="Chen W."/>
            <person name="Choi C."/>
            <person name="Clum A."/>
            <person name="Dos Santos R.A."/>
            <person name="Damasio A.R."/>
            <person name="Diallinas G."/>
            <person name="Emri T."/>
            <person name="Fekete E."/>
            <person name="Flipphi M."/>
            <person name="Freyberg S."/>
            <person name="Gallo A."/>
            <person name="Gournas C."/>
            <person name="Habgood R."/>
            <person name="Hainaut M."/>
            <person name="Harispe M.L."/>
            <person name="Henrissat B."/>
            <person name="Hilden K.S."/>
            <person name="Hope R."/>
            <person name="Hossain A."/>
            <person name="Karabika E."/>
            <person name="Karaffa L."/>
            <person name="Karanyi Z."/>
            <person name="Krasevec N."/>
            <person name="Kuo A."/>
            <person name="Kusch H."/>
            <person name="LaButti K."/>
            <person name="Lagendijk E.L."/>
            <person name="Lapidus A."/>
            <person name="Levasseur A."/>
            <person name="Lindquist E."/>
            <person name="Lipzen A."/>
            <person name="Logrieco A.F."/>
            <person name="MacCabe A."/>
            <person name="Maekelae M.R."/>
            <person name="Malavazi I."/>
            <person name="Melin P."/>
            <person name="Meyer V."/>
            <person name="Mielnichuk N."/>
            <person name="Miskei M."/>
            <person name="Molnar A.P."/>
            <person name="Mule G."/>
            <person name="Ngan C.Y."/>
            <person name="Orejas M."/>
            <person name="Orosz E."/>
            <person name="Ouedraogo J.P."/>
            <person name="Overkamp K.M."/>
            <person name="Park H.-S."/>
            <person name="Perrone G."/>
            <person name="Piumi F."/>
            <person name="Punt P.J."/>
            <person name="Ram A.F."/>
            <person name="Ramon A."/>
            <person name="Rauscher S."/>
            <person name="Record E."/>
            <person name="Riano-Pachon D.M."/>
            <person name="Robert V."/>
            <person name="Roehrig J."/>
            <person name="Ruller R."/>
            <person name="Salamov A."/>
            <person name="Salih N.S."/>
            <person name="Samson R.A."/>
            <person name="Sandor E."/>
            <person name="Sanguinetti M."/>
            <person name="Schuetze T."/>
            <person name="Sepcic K."/>
            <person name="Shelest E."/>
            <person name="Sherlock G."/>
            <person name="Sophianopoulou V."/>
            <person name="Squina F.M."/>
            <person name="Sun H."/>
            <person name="Susca A."/>
            <person name="Todd R.B."/>
            <person name="Tsang A."/>
            <person name="Unkles S.E."/>
            <person name="van de Wiele N."/>
            <person name="van Rossen-Uffink D."/>
            <person name="Oliveira J.V."/>
            <person name="Vesth T.C."/>
            <person name="Visser J."/>
            <person name="Yu J.-H."/>
            <person name="Zhou M."/>
            <person name="Andersen M.R."/>
            <person name="Archer D.B."/>
            <person name="Baker S.E."/>
            <person name="Benoit I."/>
            <person name="Brakhage A.A."/>
            <person name="Braus G.H."/>
            <person name="Fischer R."/>
            <person name="Frisvad J.C."/>
            <person name="Goldman G.H."/>
            <person name="Houbraken J."/>
            <person name="Oakley B."/>
            <person name="Pocsi I."/>
            <person name="Scazzocchio C."/>
            <person name="Seiboth B."/>
            <person name="vanKuyk P.A."/>
            <person name="Wortman J."/>
            <person name="Dyer P.S."/>
            <person name="Grigoriev I.V."/>
        </authorList>
    </citation>
    <scope>NUCLEOTIDE SEQUENCE [LARGE SCALE GENOMIC DNA]</scope>
    <source>
        <strain evidence="3">CBS 101740 / IMI 381727 / IBT 21946</strain>
    </source>
</reference>
<evidence type="ECO:0000256" key="1">
    <source>
        <dbReference type="SAM" id="MobiDB-lite"/>
    </source>
</evidence>
<protein>
    <submittedName>
        <fullName evidence="2">Uncharacterized protein</fullName>
    </submittedName>
</protein>
<organism evidence="2 3">
    <name type="scientific">Aspergillus brasiliensis (strain CBS 101740 / IMI 381727 / IBT 21946)</name>
    <dbReference type="NCBI Taxonomy" id="767769"/>
    <lineage>
        <taxon>Eukaryota</taxon>
        <taxon>Fungi</taxon>
        <taxon>Dikarya</taxon>
        <taxon>Ascomycota</taxon>
        <taxon>Pezizomycotina</taxon>
        <taxon>Eurotiomycetes</taxon>
        <taxon>Eurotiomycetidae</taxon>
        <taxon>Eurotiales</taxon>
        <taxon>Aspergillaceae</taxon>
        <taxon>Aspergillus</taxon>
        <taxon>Aspergillus subgen. Circumdati</taxon>
    </lineage>
</organism>
<name>A0A1L9U5C1_ASPBC</name>
<dbReference type="Proteomes" id="UP000184499">
    <property type="component" value="Unassembled WGS sequence"/>
</dbReference>